<dbReference type="EMBL" id="UOEU01000459">
    <property type="protein sequence ID" value="VAW33563.1"/>
    <property type="molecule type" value="Genomic_DNA"/>
</dbReference>
<reference evidence="1" key="1">
    <citation type="submission" date="2018-06" db="EMBL/GenBank/DDBJ databases">
        <authorList>
            <person name="Zhirakovskaya E."/>
        </authorList>
    </citation>
    <scope>NUCLEOTIDE SEQUENCE</scope>
</reference>
<organism evidence="1">
    <name type="scientific">hydrothermal vent metagenome</name>
    <dbReference type="NCBI Taxonomy" id="652676"/>
    <lineage>
        <taxon>unclassified sequences</taxon>
        <taxon>metagenomes</taxon>
        <taxon>ecological metagenomes</taxon>
    </lineage>
</organism>
<name>A0A3B0UZI8_9ZZZZ</name>
<evidence type="ECO:0000313" key="1">
    <source>
        <dbReference type="EMBL" id="VAW33563.1"/>
    </source>
</evidence>
<proteinExistence type="predicted"/>
<accession>A0A3B0UZI8</accession>
<dbReference type="AlphaFoldDB" id="A0A3B0UZI8"/>
<protein>
    <submittedName>
        <fullName evidence="1">Uncharacterized protein</fullName>
    </submittedName>
</protein>
<sequence>MAKADAANLLTPEAISALIQQELQRQREIAGLFFALERLDAIDLPQLSEAEVEAEVNAARHARRS</sequence>
<gene>
    <name evidence="1" type="ORF">MNBD_CHLOROFLEXI01-2691</name>
</gene>